<evidence type="ECO:0000313" key="1">
    <source>
        <dbReference type="EMBL" id="MBS8263858.1"/>
    </source>
</evidence>
<evidence type="ECO:0000313" key="2">
    <source>
        <dbReference type="Proteomes" id="UP000761411"/>
    </source>
</evidence>
<protein>
    <submittedName>
        <fullName evidence="1">Phosphoribosyl-ATP pyrophosphohydrolase</fullName>
    </submittedName>
</protein>
<dbReference type="InterPro" id="IPR038735">
    <property type="entry name" value="MSMEG_1276-like_NTP-PPase_dom"/>
</dbReference>
<dbReference type="RefSeq" id="WP_213369426.1">
    <property type="nucleotide sequence ID" value="NZ_QTKX01000001.1"/>
</dbReference>
<dbReference type="AlphaFoldDB" id="A0A944GVJ3"/>
<dbReference type="SUPFAM" id="SSF101386">
    <property type="entry name" value="all-alpha NTP pyrophosphatases"/>
    <property type="match status" value="1"/>
</dbReference>
<proteinExistence type="predicted"/>
<accession>A0A944GVJ3</accession>
<gene>
    <name evidence="1" type="ORF">DYI25_05320</name>
</gene>
<keyword evidence="2" id="KW-1185">Reference proteome</keyword>
<comment type="caution">
    <text evidence="1">The sequence shown here is derived from an EMBL/GenBank/DDBJ whole genome shotgun (WGS) entry which is preliminary data.</text>
</comment>
<dbReference type="CDD" id="cd11532">
    <property type="entry name" value="NTP-PPase_COG4997"/>
    <property type="match status" value="1"/>
</dbReference>
<dbReference type="Proteomes" id="UP000761411">
    <property type="component" value="Unassembled WGS sequence"/>
</dbReference>
<reference evidence="1 2" key="1">
    <citation type="journal article" date="2021" name="Microorganisms">
        <title>Bacterial Dimethylsulfoniopropionate Biosynthesis in the East China Sea.</title>
        <authorList>
            <person name="Liu J."/>
            <person name="Zhang Y."/>
            <person name="Liu J."/>
            <person name="Zhong H."/>
            <person name="Williams B.T."/>
            <person name="Zheng Y."/>
            <person name="Curson A.R.J."/>
            <person name="Sun C."/>
            <person name="Sun H."/>
            <person name="Song D."/>
            <person name="Wagner Mackenzie B."/>
            <person name="Bermejo Martinez A."/>
            <person name="Todd J.D."/>
            <person name="Zhang X.H."/>
        </authorList>
    </citation>
    <scope>NUCLEOTIDE SEQUENCE [LARGE SCALE GENOMIC DNA]</scope>
    <source>
        <strain evidence="1 2">ESS08</strain>
    </source>
</reference>
<organism evidence="1 2">
    <name type="scientific">Mesobacillus boroniphilus</name>
    <dbReference type="NCBI Taxonomy" id="308892"/>
    <lineage>
        <taxon>Bacteria</taxon>
        <taxon>Bacillati</taxon>
        <taxon>Bacillota</taxon>
        <taxon>Bacilli</taxon>
        <taxon>Bacillales</taxon>
        <taxon>Bacillaceae</taxon>
        <taxon>Mesobacillus</taxon>
    </lineage>
</organism>
<dbReference type="EMBL" id="QTKX01000001">
    <property type="protein sequence ID" value="MBS8263858.1"/>
    <property type="molecule type" value="Genomic_DNA"/>
</dbReference>
<sequence length="110" mass="13073">MGKSKVYNKLVRDRIPEIIHRSGKSFNTRKLAYEEYIKELKNKAFEELNEYTQSNNSQEAAEELADLFEVMHSLAEIHGYTFDQIEEIRQRKAEVRGGFRERIYLIDVEE</sequence>
<name>A0A944GVJ3_9BACI</name>